<name>A0A4P7PK64_9PSED</name>
<feature type="domain" description="SnoaL-like" evidence="1">
    <location>
        <begin position="17"/>
        <end position="117"/>
    </location>
</feature>
<evidence type="ECO:0000259" key="1">
    <source>
        <dbReference type="Pfam" id="PF12680"/>
    </source>
</evidence>
<dbReference type="OrthoDB" id="9800684at2"/>
<gene>
    <name evidence="2" type="ORF">EPZ47_22005</name>
</gene>
<reference evidence="2 3" key="1">
    <citation type="journal article" date="2019" name="Front. Microbiol.">
        <title>In silico and Genetic Analyses of Cyclic Lipopeptide Synthetic Gene Clusters in Pseudomonas sp. 11K1.</title>
        <authorList>
            <person name="Zhao H."/>
            <person name="Liu Y.P."/>
            <person name="Zhang L.Q."/>
        </authorList>
    </citation>
    <scope>NUCLEOTIDE SEQUENCE [LARGE SCALE GENOMIC DNA]</scope>
    <source>
        <strain evidence="2 3">11K1</strain>
    </source>
</reference>
<dbReference type="EMBL" id="CP035088">
    <property type="protein sequence ID" value="QBZ91258.1"/>
    <property type="molecule type" value="Genomic_DNA"/>
</dbReference>
<dbReference type="InterPro" id="IPR037401">
    <property type="entry name" value="SnoaL-like"/>
</dbReference>
<dbReference type="Gene3D" id="3.10.450.50">
    <property type="match status" value="1"/>
</dbReference>
<dbReference type="RefSeq" id="WP_024087625.1">
    <property type="nucleotide sequence ID" value="NZ_CP035088.1"/>
</dbReference>
<dbReference type="InterPro" id="IPR032710">
    <property type="entry name" value="NTF2-like_dom_sf"/>
</dbReference>
<dbReference type="SUPFAM" id="SSF54427">
    <property type="entry name" value="NTF2-like"/>
    <property type="match status" value="1"/>
</dbReference>
<dbReference type="Pfam" id="PF12680">
    <property type="entry name" value="SnoaL_2"/>
    <property type="match status" value="1"/>
</dbReference>
<protein>
    <submittedName>
        <fullName evidence="2">Nuclear transport factor 2 family protein</fullName>
    </submittedName>
</protein>
<dbReference type="AlphaFoldDB" id="A0A4P7PK64"/>
<evidence type="ECO:0000313" key="2">
    <source>
        <dbReference type="EMBL" id="QBZ91258.1"/>
    </source>
</evidence>
<proteinExistence type="predicted"/>
<organism evidence="2 3">
    <name type="scientific">Pseudomonas viciae</name>
    <dbReference type="NCBI Taxonomy" id="2505979"/>
    <lineage>
        <taxon>Bacteria</taxon>
        <taxon>Pseudomonadati</taxon>
        <taxon>Pseudomonadota</taxon>
        <taxon>Gammaproteobacteria</taxon>
        <taxon>Pseudomonadales</taxon>
        <taxon>Pseudomonadaceae</taxon>
        <taxon>Pseudomonas</taxon>
    </lineage>
</organism>
<accession>A0A4P7PK64</accession>
<dbReference type="Proteomes" id="UP000296468">
    <property type="component" value="Chromosome"/>
</dbReference>
<evidence type="ECO:0000313" key="3">
    <source>
        <dbReference type="Proteomes" id="UP000296468"/>
    </source>
</evidence>
<dbReference type="KEGG" id="pvk:EPZ47_22005"/>
<sequence>MDNTTSSERATLTQATQRFVEANNAVNLEVVMAFFSDDAVYEDIYGGSHIGKVEIRQALAPFFDGSFGKIEYVGEDLFVDADSSKIMIRWRCDMHLNGVSTSLRGLDLLHFREGKIIAKLAYSKAKEALFQS</sequence>